<gene>
    <name evidence="15" type="primary">nrfH</name>
    <name evidence="15" type="ORF">Mal15_65620</name>
</gene>
<dbReference type="InterPro" id="IPR017571">
    <property type="entry name" value="NrfH"/>
</dbReference>
<feature type="domain" description="NapC/NirT cytochrome c N-terminal" evidence="14">
    <location>
        <begin position="56"/>
        <end position="133"/>
    </location>
</feature>
<evidence type="ECO:0000259" key="14">
    <source>
        <dbReference type="Pfam" id="PF03264"/>
    </source>
</evidence>
<dbReference type="NCBIfam" id="TIGR03153">
    <property type="entry name" value="cytochr_NrfH"/>
    <property type="match status" value="1"/>
</dbReference>
<evidence type="ECO:0000256" key="5">
    <source>
        <dbReference type="ARBA" id="ARBA00022617"/>
    </source>
</evidence>
<evidence type="ECO:0000256" key="12">
    <source>
        <dbReference type="SAM" id="MobiDB-lite"/>
    </source>
</evidence>
<protein>
    <submittedName>
        <fullName evidence="15">Cytochrome c-type protein NrfH</fullName>
    </submittedName>
</protein>
<keyword evidence="5" id="KW-0349">Heme</keyword>
<evidence type="ECO:0000256" key="4">
    <source>
        <dbReference type="ARBA" id="ARBA00022475"/>
    </source>
</evidence>
<keyword evidence="6 13" id="KW-0812">Transmembrane</keyword>
<dbReference type="PANTHER" id="PTHR30333:SF1">
    <property type="entry name" value="CYTOCHROME C-TYPE PROTEIN NAPC"/>
    <property type="match status" value="1"/>
</dbReference>
<dbReference type="EMBL" id="CP036264">
    <property type="protein sequence ID" value="QEG02441.1"/>
    <property type="molecule type" value="Genomic_DNA"/>
</dbReference>
<dbReference type="Pfam" id="PF03264">
    <property type="entry name" value="Cytochrom_NNT"/>
    <property type="match status" value="1"/>
</dbReference>
<keyword evidence="9 13" id="KW-1133">Transmembrane helix</keyword>
<dbReference type="PANTHER" id="PTHR30333">
    <property type="entry name" value="CYTOCHROME C-TYPE PROTEIN"/>
    <property type="match status" value="1"/>
</dbReference>
<keyword evidence="11 13" id="KW-0472">Membrane</keyword>
<dbReference type="SUPFAM" id="SSF48695">
    <property type="entry name" value="Multiheme cytochromes"/>
    <property type="match status" value="1"/>
</dbReference>
<reference evidence="15 16" key="1">
    <citation type="submission" date="2019-02" db="EMBL/GenBank/DDBJ databases">
        <title>Planctomycetal bacteria perform biofilm scaping via a novel small molecule.</title>
        <authorList>
            <person name="Jeske O."/>
            <person name="Boedeker C."/>
            <person name="Wiegand S."/>
            <person name="Breitling P."/>
            <person name="Kallscheuer N."/>
            <person name="Jogler M."/>
            <person name="Rohde M."/>
            <person name="Petersen J."/>
            <person name="Medema M.H."/>
            <person name="Surup F."/>
            <person name="Jogler C."/>
        </authorList>
    </citation>
    <scope>NUCLEOTIDE SEQUENCE [LARGE SCALE GENOMIC DNA]</scope>
    <source>
        <strain evidence="15 16">Mal15</strain>
    </source>
</reference>
<evidence type="ECO:0000256" key="3">
    <source>
        <dbReference type="ARBA" id="ARBA00022448"/>
    </source>
</evidence>
<evidence type="ECO:0000256" key="8">
    <source>
        <dbReference type="ARBA" id="ARBA00022982"/>
    </source>
</evidence>
<keyword evidence="3" id="KW-0813">Transport</keyword>
<keyword evidence="7" id="KW-0479">Metal-binding</keyword>
<keyword evidence="8" id="KW-0249">Electron transport</keyword>
<proteinExistence type="inferred from homology"/>
<dbReference type="GO" id="GO:0046872">
    <property type="term" value="F:metal ion binding"/>
    <property type="evidence" value="ECO:0007669"/>
    <property type="project" value="UniProtKB-KW"/>
</dbReference>
<dbReference type="Proteomes" id="UP000321353">
    <property type="component" value="Chromosome"/>
</dbReference>
<keyword evidence="10" id="KW-0408">Iron</keyword>
<evidence type="ECO:0000256" key="2">
    <source>
        <dbReference type="ARBA" id="ARBA00007395"/>
    </source>
</evidence>
<dbReference type="GO" id="GO:0005886">
    <property type="term" value="C:plasma membrane"/>
    <property type="evidence" value="ECO:0007669"/>
    <property type="project" value="UniProtKB-SubCell"/>
</dbReference>
<dbReference type="GO" id="GO:0009061">
    <property type="term" value="P:anaerobic respiration"/>
    <property type="evidence" value="ECO:0007669"/>
    <property type="project" value="TreeGrafter"/>
</dbReference>
<accession>A0A5B9MQE4</accession>
<dbReference type="InterPro" id="IPR038266">
    <property type="entry name" value="NapC/NirT_cytc_sf"/>
</dbReference>
<evidence type="ECO:0000256" key="13">
    <source>
        <dbReference type="SAM" id="Phobius"/>
    </source>
</evidence>
<evidence type="ECO:0000256" key="6">
    <source>
        <dbReference type="ARBA" id="ARBA00022692"/>
    </source>
</evidence>
<evidence type="ECO:0000256" key="9">
    <source>
        <dbReference type="ARBA" id="ARBA00022989"/>
    </source>
</evidence>
<feature type="transmembrane region" description="Helical" evidence="13">
    <location>
        <begin position="57"/>
        <end position="78"/>
    </location>
</feature>
<evidence type="ECO:0000256" key="1">
    <source>
        <dbReference type="ARBA" id="ARBA00004236"/>
    </source>
</evidence>
<evidence type="ECO:0000256" key="10">
    <source>
        <dbReference type="ARBA" id="ARBA00023004"/>
    </source>
</evidence>
<comment type="similarity">
    <text evidence="2">Belongs to the NapC/NirT/NrfH family.</text>
</comment>
<evidence type="ECO:0000313" key="16">
    <source>
        <dbReference type="Proteomes" id="UP000321353"/>
    </source>
</evidence>
<evidence type="ECO:0000256" key="7">
    <source>
        <dbReference type="ARBA" id="ARBA00022723"/>
    </source>
</evidence>
<dbReference type="Gene3D" id="1.10.3820.10">
    <property type="entry name" value="Di-heme elbow motif domain"/>
    <property type="match status" value="1"/>
</dbReference>
<keyword evidence="16" id="KW-1185">Reference proteome</keyword>
<dbReference type="InterPro" id="IPR005126">
    <property type="entry name" value="NapC/NirT_cyt_c_N"/>
</dbReference>
<feature type="region of interest" description="Disordered" evidence="12">
    <location>
        <begin position="1"/>
        <end position="50"/>
    </location>
</feature>
<dbReference type="AlphaFoldDB" id="A0A5B9MQE4"/>
<comment type="subcellular location">
    <subcellularLocation>
        <location evidence="1">Cell membrane</location>
    </subcellularLocation>
</comment>
<sequence length="200" mass="21611">MACRRTSAGPTRERADGQNGSMTKETPSESPSEPERHTAGADEATAAAPKRRHTKSVVVLALVLGVLAGVGTFTFGYGKGGSYLSNNPEGCVNCHVMQDHFDSWQQSSHHHVAVCNDCHLPHDAIGKWVVKADNGFFHSLAFTLGNFKDPIQIKPRNRRVTQGTCVDCHNDFVHSLMPATEGADMLNCVHCHADVGHAGR</sequence>
<name>A0A5B9MQE4_9BACT</name>
<organism evidence="15 16">
    <name type="scientific">Stieleria maiorica</name>
    <dbReference type="NCBI Taxonomy" id="2795974"/>
    <lineage>
        <taxon>Bacteria</taxon>
        <taxon>Pseudomonadati</taxon>
        <taxon>Planctomycetota</taxon>
        <taxon>Planctomycetia</taxon>
        <taxon>Pirellulales</taxon>
        <taxon>Pirellulaceae</taxon>
        <taxon>Stieleria</taxon>
    </lineage>
</organism>
<dbReference type="InterPro" id="IPR036280">
    <property type="entry name" value="Multihaem_cyt_sf"/>
</dbReference>
<dbReference type="GO" id="GO:0009055">
    <property type="term" value="F:electron transfer activity"/>
    <property type="evidence" value="ECO:0007669"/>
    <property type="project" value="TreeGrafter"/>
</dbReference>
<dbReference type="GO" id="GO:0022900">
    <property type="term" value="P:electron transport chain"/>
    <property type="evidence" value="ECO:0007669"/>
    <property type="project" value="InterPro"/>
</dbReference>
<dbReference type="KEGG" id="smam:Mal15_65620"/>
<evidence type="ECO:0000313" key="15">
    <source>
        <dbReference type="EMBL" id="QEG02441.1"/>
    </source>
</evidence>
<keyword evidence="4" id="KW-1003">Cell membrane</keyword>
<evidence type="ECO:0000256" key="11">
    <source>
        <dbReference type="ARBA" id="ARBA00023136"/>
    </source>
</evidence>
<dbReference type="InterPro" id="IPR051174">
    <property type="entry name" value="Cytochrome_c-type_ET"/>
</dbReference>